<gene>
    <name evidence="1" type="ORF">CEURO_LOCUS11283</name>
</gene>
<dbReference type="EMBL" id="CAMAPE010000025">
    <property type="protein sequence ID" value="CAH9090633.1"/>
    <property type="molecule type" value="Genomic_DNA"/>
</dbReference>
<keyword evidence="2" id="KW-1185">Reference proteome</keyword>
<protein>
    <submittedName>
        <fullName evidence="1">Uncharacterized protein</fullName>
    </submittedName>
</protein>
<dbReference type="Proteomes" id="UP001152484">
    <property type="component" value="Unassembled WGS sequence"/>
</dbReference>
<sequence>MQKRTKVFQWQFGMLHSQQIFQFSNSPQLFCLKQMCSCNSHFDLKLVDTPRGCCFHS</sequence>
<comment type="caution">
    <text evidence="1">The sequence shown here is derived from an EMBL/GenBank/DDBJ whole genome shotgun (WGS) entry which is preliminary data.</text>
</comment>
<organism evidence="1 2">
    <name type="scientific">Cuscuta europaea</name>
    <name type="common">European dodder</name>
    <dbReference type="NCBI Taxonomy" id="41803"/>
    <lineage>
        <taxon>Eukaryota</taxon>
        <taxon>Viridiplantae</taxon>
        <taxon>Streptophyta</taxon>
        <taxon>Embryophyta</taxon>
        <taxon>Tracheophyta</taxon>
        <taxon>Spermatophyta</taxon>
        <taxon>Magnoliopsida</taxon>
        <taxon>eudicotyledons</taxon>
        <taxon>Gunneridae</taxon>
        <taxon>Pentapetalae</taxon>
        <taxon>asterids</taxon>
        <taxon>lamiids</taxon>
        <taxon>Solanales</taxon>
        <taxon>Convolvulaceae</taxon>
        <taxon>Cuscuteae</taxon>
        <taxon>Cuscuta</taxon>
        <taxon>Cuscuta subgen. Cuscuta</taxon>
    </lineage>
</organism>
<reference evidence="1" key="1">
    <citation type="submission" date="2022-07" db="EMBL/GenBank/DDBJ databases">
        <authorList>
            <person name="Macas J."/>
            <person name="Novak P."/>
            <person name="Neumann P."/>
        </authorList>
    </citation>
    <scope>NUCLEOTIDE SEQUENCE</scope>
</reference>
<proteinExistence type="predicted"/>
<accession>A0A9P0Z5Y1</accession>
<evidence type="ECO:0000313" key="1">
    <source>
        <dbReference type="EMBL" id="CAH9090633.1"/>
    </source>
</evidence>
<dbReference type="AlphaFoldDB" id="A0A9P0Z5Y1"/>
<name>A0A9P0Z5Y1_CUSEU</name>
<evidence type="ECO:0000313" key="2">
    <source>
        <dbReference type="Proteomes" id="UP001152484"/>
    </source>
</evidence>